<evidence type="ECO:0000313" key="7">
    <source>
        <dbReference type="EMBL" id="CAB4586544.1"/>
    </source>
</evidence>
<feature type="transmembrane region" description="Helical" evidence="5">
    <location>
        <begin position="291"/>
        <end position="311"/>
    </location>
</feature>
<dbReference type="EMBL" id="CAEZXE010000123">
    <property type="protein sequence ID" value="CAB4685651.1"/>
    <property type="molecule type" value="Genomic_DNA"/>
</dbReference>
<feature type="transmembrane region" description="Helical" evidence="5">
    <location>
        <begin position="15"/>
        <end position="31"/>
    </location>
</feature>
<feature type="domain" description="Integral membrane bound transporter" evidence="6">
    <location>
        <begin position="183"/>
        <end position="307"/>
    </location>
</feature>
<evidence type="ECO:0000256" key="2">
    <source>
        <dbReference type="ARBA" id="ARBA00022692"/>
    </source>
</evidence>
<evidence type="ECO:0000313" key="8">
    <source>
        <dbReference type="EMBL" id="CAB4685651.1"/>
    </source>
</evidence>
<protein>
    <submittedName>
        <fullName evidence="8">Unannotated protein</fullName>
    </submittedName>
</protein>
<comment type="subcellular location">
    <subcellularLocation>
        <location evidence="1">Membrane</location>
        <topology evidence="1">Multi-pass membrane protein</topology>
    </subcellularLocation>
</comment>
<dbReference type="InterPro" id="IPR049453">
    <property type="entry name" value="Memb_transporter_dom"/>
</dbReference>
<keyword evidence="2 5" id="KW-0812">Transmembrane</keyword>
<evidence type="ECO:0000256" key="1">
    <source>
        <dbReference type="ARBA" id="ARBA00004141"/>
    </source>
</evidence>
<feature type="transmembrane region" description="Helical" evidence="5">
    <location>
        <begin position="177"/>
        <end position="198"/>
    </location>
</feature>
<dbReference type="EMBL" id="CAEZTR010000121">
    <property type="protein sequence ID" value="CAB4586544.1"/>
    <property type="molecule type" value="Genomic_DNA"/>
</dbReference>
<keyword evidence="4 5" id="KW-0472">Membrane</keyword>
<accession>A0A6J6NG88</accession>
<sequence length="324" mass="34277">MILGVLAATYSRNDVRALLPLGIGMLFAAIADRGTTLQRRLTSMAGALVAVTLGTAVGGLVSANQILHVSIGGLAGLVCGLAGVASIPSMTAGVLGLVVFTIFSGSPIDLLDWKTNALLMLLGAAIMCFTVVAEFAVRALFRRKPMLRGEMAELGYWARAQAHFHWSDQFILHSIRLAIVIVIATMLEEILSFPHSYWIPMTVAWIARPDRDGTVEKVTLRVAGTLLGVAIAGVLIAITPATSTESLIMIGVSAYFVLAFLAPNYAIAVTGITCFVFFLFHLVGYPLDGSIISRVASTLLAAALVLTAIHIGPKQRSEANVSNS</sequence>
<dbReference type="AlphaFoldDB" id="A0A6J6NG88"/>
<gene>
    <name evidence="7" type="ORF">UFOPK1711_01558</name>
    <name evidence="8" type="ORF">UFOPK2350_01302</name>
</gene>
<name>A0A6J6NG88_9ZZZZ</name>
<feature type="transmembrane region" description="Helical" evidence="5">
    <location>
        <begin position="218"/>
        <end position="238"/>
    </location>
</feature>
<reference evidence="8" key="1">
    <citation type="submission" date="2020-05" db="EMBL/GenBank/DDBJ databases">
        <authorList>
            <person name="Chiriac C."/>
            <person name="Salcher M."/>
            <person name="Ghai R."/>
            <person name="Kavagutti S V."/>
        </authorList>
    </citation>
    <scope>NUCLEOTIDE SEQUENCE</scope>
</reference>
<keyword evidence="3 5" id="KW-1133">Transmembrane helix</keyword>
<feature type="transmembrane region" description="Helical" evidence="5">
    <location>
        <begin position="92"/>
        <end position="111"/>
    </location>
</feature>
<dbReference type="Pfam" id="PF13515">
    <property type="entry name" value="FUSC_2"/>
    <property type="match status" value="1"/>
</dbReference>
<feature type="transmembrane region" description="Helical" evidence="5">
    <location>
        <begin position="250"/>
        <end position="279"/>
    </location>
</feature>
<evidence type="ECO:0000259" key="6">
    <source>
        <dbReference type="Pfam" id="PF13515"/>
    </source>
</evidence>
<evidence type="ECO:0000256" key="5">
    <source>
        <dbReference type="SAM" id="Phobius"/>
    </source>
</evidence>
<organism evidence="8">
    <name type="scientific">freshwater metagenome</name>
    <dbReference type="NCBI Taxonomy" id="449393"/>
    <lineage>
        <taxon>unclassified sequences</taxon>
        <taxon>metagenomes</taxon>
        <taxon>ecological metagenomes</taxon>
    </lineage>
</organism>
<feature type="transmembrane region" description="Helical" evidence="5">
    <location>
        <begin position="117"/>
        <end position="141"/>
    </location>
</feature>
<evidence type="ECO:0000256" key="3">
    <source>
        <dbReference type="ARBA" id="ARBA00022989"/>
    </source>
</evidence>
<dbReference type="GO" id="GO:0016020">
    <property type="term" value="C:membrane"/>
    <property type="evidence" value="ECO:0007669"/>
    <property type="project" value="UniProtKB-SubCell"/>
</dbReference>
<proteinExistence type="predicted"/>
<evidence type="ECO:0000256" key="4">
    <source>
        <dbReference type="ARBA" id="ARBA00023136"/>
    </source>
</evidence>
<feature type="transmembrane region" description="Helical" evidence="5">
    <location>
        <begin position="43"/>
        <end position="61"/>
    </location>
</feature>